<reference evidence="1" key="2">
    <citation type="submission" date="2017-06" db="EMBL/GenBank/DDBJ databases">
        <title>WGS assembly of Brachypodium distachyon.</title>
        <authorList>
            <consortium name="The International Brachypodium Initiative"/>
            <person name="Lucas S."/>
            <person name="Harmon-Smith M."/>
            <person name="Lail K."/>
            <person name="Tice H."/>
            <person name="Grimwood J."/>
            <person name="Bruce D."/>
            <person name="Barry K."/>
            <person name="Shu S."/>
            <person name="Lindquist E."/>
            <person name="Wang M."/>
            <person name="Pitluck S."/>
            <person name="Vogel J.P."/>
            <person name="Garvin D.F."/>
            <person name="Mockler T.C."/>
            <person name="Schmutz J."/>
            <person name="Rokhsar D."/>
            <person name="Bevan M.W."/>
        </authorList>
    </citation>
    <scope>NUCLEOTIDE SEQUENCE</scope>
    <source>
        <strain evidence="1">Bd21</strain>
    </source>
</reference>
<dbReference type="EMBL" id="CM000881">
    <property type="protein sequence ID" value="KQK02904.2"/>
    <property type="molecule type" value="Genomic_DNA"/>
</dbReference>
<accession>A0A0Q3FU22</accession>
<sequence>MLGAKLAQGRRLGGAAAGARASLEPLRRQGLQDRPRIRARVIIPLQDINVIKRSQHSLINPAITRYLHTGAGGHGAPPLCGQQNVTFRSPCHGPLCRIDTAVTGLQHTSFSKDKRNLIYENKAAGTHVPFGSCFEWQVWGWIMKTSTSALGCCLFIKGNVM</sequence>
<dbReference type="AlphaFoldDB" id="A0A0Q3FU22"/>
<keyword evidence="3" id="KW-1185">Reference proteome</keyword>
<reference evidence="1 2" key="1">
    <citation type="journal article" date="2010" name="Nature">
        <title>Genome sequencing and analysis of the model grass Brachypodium distachyon.</title>
        <authorList>
            <consortium name="International Brachypodium Initiative"/>
        </authorList>
    </citation>
    <scope>NUCLEOTIDE SEQUENCE [LARGE SCALE GENOMIC DNA]</scope>
    <source>
        <strain evidence="1 2">Bd21</strain>
    </source>
</reference>
<name>A0A0Q3FU22_BRADI</name>
<dbReference type="InParanoid" id="A0A0Q3FU22"/>
<protein>
    <submittedName>
        <fullName evidence="1 2">Uncharacterized protein</fullName>
    </submittedName>
</protein>
<dbReference type="Gramene" id="KQK02904">
    <property type="protein sequence ID" value="KQK02904"/>
    <property type="gene ID" value="BRADI_2g04342v3"/>
</dbReference>
<dbReference type="EnsemblPlants" id="KQK02904">
    <property type="protein sequence ID" value="KQK02904"/>
    <property type="gene ID" value="BRADI_2g04342v3"/>
</dbReference>
<organism evidence="1">
    <name type="scientific">Brachypodium distachyon</name>
    <name type="common">Purple false brome</name>
    <name type="synonym">Trachynia distachya</name>
    <dbReference type="NCBI Taxonomy" id="15368"/>
    <lineage>
        <taxon>Eukaryota</taxon>
        <taxon>Viridiplantae</taxon>
        <taxon>Streptophyta</taxon>
        <taxon>Embryophyta</taxon>
        <taxon>Tracheophyta</taxon>
        <taxon>Spermatophyta</taxon>
        <taxon>Magnoliopsida</taxon>
        <taxon>Liliopsida</taxon>
        <taxon>Poales</taxon>
        <taxon>Poaceae</taxon>
        <taxon>BOP clade</taxon>
        <taxon>Pooideae</taxon>
        <taxon>Stipodae</taxon>
        <taxon>Brachypodieae</taxon>
        <taxon>Brachypodium</taxon>
    </lineage>
</organism>
<evidence type="ECO:0000313" key="3">
    <source>
        <dbReference type="Proteomes" id="UP000008810"/>
    </source>
</evidence>
<dbReference type="STRING" id="15368.A0A0Q3FU22"/>
<dbReference type="OrthoDB" id="1716422at2759"/>
<evidence type="ECO:0000313" key="1">
    <source>
        <dbReference type="EMBL" id="KQK02904.2"/>
    </source>
</evidence>
<dbReference type="PANTHER" id="PTHR47038">
    <property type="entry name" value="BAG-ASSOCIATED GRAM PROTEIN 1"/>
    <property type="match status" value="1"/>
</dbReference>
<gene>
    <name evidence="1" type="ORF">BRADI_2g04342v3</name>
</gene>
<reference evidence="2" key="3">
    <citation type="submission" date="2018-08" db="UniProtKB">
        <authorList>
            <consortium name="EnsemblPlants"/>
        </authorList>
    </citation>
    <scope>IDENTIFICATION</scope>
    <source>
        <strain evidence="2">cv. Bd21</strain>
    </source>
</reference>
<proteinExistence type="predicted"/>
<evidence type="ECO:0000313" key="2">
    <source>
        <dbReference type="EnsemblPlants" id="KQK02904"/>
    </source>
</evidence>
<dbReference type="PANTHER" id="PTHR47038:SF2">
    <property type="entry name" value="BAG-ASSOCIATED GRAM PROTEIN 1"/>
    <property type="match status" value="1"/>
</dbReference>
<dbReference type="InterPro" id="IPR044655">
    <property type="entry name" value="BAGP1-like"/>
</dbReference>
<dbReference type="Proteomes" id="UP000008810">
    <property type="component" value="Chromosome 2"/>
</dbReference>